<comment type="subcellular location">
    <subcellularLocation>
        <location evidence="1">Cell membrane</location>
        <topology evidence="1">Multi-pass membrane protein</topology>
    </subcellularLocation>
</comment>
<dbReference type="Proteomes" id="UP001162885">
    <property type="component" value="Chromosome"/>
</dbReference>
<evidence type="ECO:0000256" key="2">
    <source>
        <dbReference type="ARBA" id="ARBA00009854"/>
    </source>
</evidence>
<name>A0AAX2ZRI6_9MYCO</name>
<keyword evidence="7 8" id="KW-0472">Membrane</keyword>
<feature type="transmembrane region" description="Helical" evidence="8">
    <location>
        <begin position="7"/>
        <end position="27"/>
    </location>
</feature>
<dbReference type="InterPro" id="IPR006512">
    <property type="entry name" value="YidE_YbjL"/>
</dbReference>
<feature type="transmembrane region" description="Helical" evidence="8">
    <location>
        <begin position="167"/>
        <end position="187"/>
    </location>
</feature>
<dbReference type="InterPro" id="IPR022457">
    <property type="entry name" value="Asp_Ala_antiprt"/>
</dbReference>
<evidence type="ECO:0000313" key="10">
    <source>
        <dbReference type="EMBL" id="BBX93336.1"/>
    </source>
</evidence>
<dbReference type="Pfam" id="PF06826">
    <property type="entry name" value="Asp-Al_Ex"/>
    <property type="match status" value="2"/>
</dbReference>
<dbReference type="AlphaFoldDB" id="A0AAX2ZRI6"/>
<feature type="transmembrane region" description="Helical" evidence="8">
    <location>
        <begin position="33"/>
        <end position="53"/>
    </location>
</feature>
<dbReference type="GO" id="GO:0005886">
    <property type="term" value="C:plasma membrane"/>
    <property type="evidence" value="ECO:0007669"/>
    <property type="project" value="UniProtKB-SubCell"/>
</dbReference>
<keyword evidence="12" id="KW-1185">Reference proteome</keyword>
<feature type="transmembrane region" description="Helical" evidence="8">
    <location>
        <begin position="399"/>
        <end position="418"/>
    </location>
</feature>
<protein>
    <submittedName>
        <fullName evidence="11">Aspartate-alanine antiporter</fullName>
    </submittedName>
    <submittedName>
        <fullName evidence="10">Transporter</fullName>
    </submittedName>
</protein>
<organism evidence="11 13">
    <name type="scientific">Mycolicibacterium boenickei</name>
    <dbReference type="NCBI Taxonomy" id="146017"/>
    <lineage>
        <taxon>Bacteria</taxon>
        <taxon>Bacillati</taxon>
        <taxon>Actinomycetota</taxon>
        <taxon>Actinomycetes</taxon>
        <taxon>Mycobacteriales</taxon>
        <taxon>Mycobacteriaceae</taxon>
        <taxon>Mycolicibacterium</taxon>
    </lineage>
</organism>
<gene>
    <name evidence="11" type="primary">aspT</name>
    <name evidence="11" type="ORF">H5U98_18760</name>
    <name evidence="10" type="ORF">MBOE_49850</name>
</gene>
<reference evidence="10" key="2">
    <citation type="submission" date="2020-02" db="EMBL/GenBank/DDBJ databases">
        <authorList>
            <person name="Matsumoto Y."/>
            <person name="Kinjo T."/>
            <person name="Motooka D."/>
            <person name="Nabeya D."/>
            <person name="Jung N."/>
            <person name="Uechi K."/>
            <person name="Horii T."/>
            <person name="Iida T."/>
            <person name="Fujita J."/>
            <person name="Nakamura S."/>
        </authorList>
    </citation>
    <scope>NUCLEOTIDE SEQUENCE</scope>
    <source>
        <strain evidence="10">JCM 15653</strain>
    </source>
</reference>
<keyword evidence="3" id="KW-0813">Transport</keyword>
<feature type="transmembrane region" description="Helical" evidence="8">
    <location>
        <begin position="548"/>
        <end position="573"/>
    </location>
</feature>
<evidence type="ECO:0000256" key="5">
    <source>
        <dbReference type="ARBA" id="ARBA00022692"/>
    </source>
</evidence>
<feature type="transmembrane region" description="Helical" evidence="8">
    <location>
        <begin position="95"/>
        <end position="116"/>
    </location>
</feature>
<feature type="transmembrane region" description="Helical" evidence="8">
    <location>
        <begin position="128"/>
        <end position="147"/>
    </location>
</feature>
<evidence type="ECO:0000256" key="1">
    <source>
        <dbReference type="ARBA" id="ARBA00004651"/>
    </source>
</evidence>
<comment type="similarity">
    <text evidence="2">Belongs to the AAE transporter (TC 2.A.81) family.</text>
</comment>
<dbReference type="InterPro" id="IPR050144">
    <property type="entry name" value="AAE_transporter"/>
</dbReference>
<dbReference type="PANTHER" id="PTHR30445:SF9">
    <property type="match status" value="1"/>
</dbReference>
<evidence type="ECO:0000313" key="13">
    <source>
        <dbReference type="Proteomes" id="UP001162885"/>
    </source>
</evidence>
<feature type="domain" description="YidE/YbjL duplication" evidence="9">
    <location>
        <begin position="402"/>
        <end position="569"/>
    </location>
</feature>
<sequence length="574" mass="61023">MHTIAQVFIDHPEIAIFLALAGGYYFGKFQYKGLGLGAVTATLLCGVIIGAVLQTGGHTIHIDGVIKQVFFLLFLFALGYNLGPQFFSGLKGDGLPQAVFTVVLIVVGFAAVIVLAKIFNYNPGLSAGLAAGALTQSSIIGVAQTSIAGLDVGADTIKQWQDLVSVGYAVTYIFGTIGAAIYCANIAPRILGIKNLPTAAHDLEKRLGFHEEVANALPAYDQIVRRSYRIERGLPERHGAGMTIAEAEQYLRQQTGGRVFVSQIRHGDRKLAADPDTRIVPGDHIAVNGRREWVIAGPIADLCVETDDPELLSYAMEELDVVLTNDDLDGVTFREAYENPAFRGVYLKRIKRAGVEIPLASEVRLKRGDELLLVGERHLIENAIALIGYPERTTPNTDMVTLGLGIAVGALIGVPSVMVAGIPLSLTTSVGALLMGLLIGWRRSKSPTFGRIPPGAQWFFEGVGLTAFIAVVGITSGPGFVKGLQQYGVSLFLAGVIVTMVPLVVMTLLAKYVFKFDPVLTLGMLTGAQTTTAAVGSLREAAKSSVPLLGFTVPYAIGNIFLSIGGAIVVAFMA</sequence>
<evidence type="ECO:0000256" key="4">
    <source>
        <dbReference type="ARBA" id="ARBA00022475"/>
    </source>
</evidence>
<dbReference type="NCBIfam" id="TIGR03802">
    <property type="entry name" value="Asp_Ala_antiprt"/>
    <property type="match status" value="1"/>
</dbReference>
<keyword evidence="6 8" id="KW-1133">Transmembrane helix</keyword>
<evidence type="ECO:0000256" key="3">
    <source>
        <dbReference type="ARBA" id="ARBA00022448"/>
    </source>
</evidence>
<evidence type="ECO:0000313" key="11">
    <source>
        <dbReference type="EMBL" id="UNB97618.1"/>
    </source>
</evidence>
<reference evidence="10 12" key="1">
    <citation type="journal article" date="2019" name="Emerg. Microbes Infect.">
        <title>Comprehensive subspecies identification of 175 nontuberculous mycobacteria species based on 7547 genomic profiles.</title>
        <authorList>
            <person name="Matsumoto Y."/>
            <person name="Kinjo T."/>
            <person name="Motooka D."/>
            <person name="Nabeya D."/>
            <person name="Jung N."/>
            <person name="Uechi K."/>
            <person name="Horii T."/>
            <person name="Iida T."/>
            <person name="Fujita J."/>
            <person name="Nakamura S."/>
        </authorList>
    </citation>
    <scope>NUCLEOTIDE SEQUENCE [LARGE SCALE GENOMIC DNA]</scope>
    <source>
        <strain evidence="10 12">JCM 15653</strain>
    </source>
</reference>
<evidence type="ECO:0000256" key="8">
    <source>
        <dbReference type="SAM" id="Phobius"/>
    </source>
</evidence>
<feature type="transmembrane region" description="Helical" evidence="8">
    <location>
        <begin position="462"/>
        <end position="481"/>
    </location>
</feature>
<dbReference type="RefSeq" id="WP_162563908.1">
    <property type="nucleotide sequence ID" value="NZ_AP022579.1"/>
</dbReference>
<feature type="transmembrane region" description="Helical" evidence="8">
    <location>
        <begin position="65"/>
        <end position="83"/>
    </location>
</feature>
<feature type="transmembrane region" description="Helical" evidence="8">
    <location>
        <begin position="487"/>
        <end position="514"/>
    </location>
</feature>
<keyword evidence="5 8" id="KW-0812">Transmembrane</keyword>
<dbReference type="SUPFAM" id="SSF116726">
    <property type="entry name" value="TrkA C-terminal domain-like"/>
    <property type="match status" value="1"/>
</dbReference>
<proteinExistence type="inferred from homology"/>
<feature type="domain" description="YidE/YbjL duplication" evidence="9">
    <location>
        <begin position="15"/>
        <end position="186"/>
    </location>
</feature>
<accession>A0AAX2ZRI6</accession>
<dbReference type="InterPro" id="IPR036721">
    <property type="entry name" value="RCK_C_sf"/>
</dbReference>
<evidence type="ECO:0000259" key="9">
    <source>
        <dbReference type="Pfam" id="PF06826"/>
    </source>
</evidence>
<keyword evidence="4" id="KW-1003">Cell membrane</keyword>
<evidence type="ECO:0000256" key="6">
    <source>
        <dbReference type="ARBA" id="ARBA00022989"/>
    </source>
</evidence>
<dbReference type="NCBIfam" id="TIGR01625">
    <property type="entry name" value="YidE_YbjL_dupl"/>
    <property type="match status" value="1"/>
</dbReference>
<dbReference type="Proteomes" id="UP000466683">
    <property type="component" value="Chromosome"/>
</dbReference>
<evidence type="ECO:0000256" key="7">
    <source>
        <dbReference type="ARBA" id="ARBA00023136"/>
    </source>
</evidence>
<evidence type="ECO:0000313" key="12">
    <source>
        <dbReference type="Proteomes" id="UP000466683"/>
    </source>
</evidence>
<dbReference type="PANTHER" id="PTHR30445">
    <property type="entry name" value="K(+)_H(+) ANTIPORTER SUBUNIT KHTT"/>
    <property type="match status" value="1"/>
</dbReference>
<reference evidence="11 13" key="3">
    <citation type="journal article" date="2022" name="BMC Genomics">
        <title>Comparative genome analysis of mycobacteria focusing on tRNA and non-coding RNA.</title>
        <authorList>
            <person name="Behra P.R.K."/>
            <person name="Pettersson B.M.F."/>
            <person name="Ramesh M."/>
            <person name="Das S."/>
            <person name="Dasgupta S."/>
            <person name="Kirsebom L.A."/>
        </authorList>
    </citation>
    <scope>NUCLEOTIDE SEQUENCE [LARGE SCALE GENOMIC DNA]</scope>
    <source>
        <strain evidence="11 13">DSM 44677</strain>
    </source>
</reference>
<dbReference type="GO" id="GO:0022857">
    <property type="term" value="F:transmembrane transporter activity"/>
    <property type="evidence" value="ECO:0007669"/>
    <property type="project" value="InterPro"/>
</dbReference>
<dbReference type="EMBL" id="AP022579">
    <property type="protein sequence ID" value="BBX93336.1"/>
    <property type="molecule type" value="Genomic_DNA"/>
</dbReference>
<dbReference type="EMBL" id="CP060016">
    <property type="protein sequence ID" value="UNB97618.1"/>
    <property type="molecule type" value="Genomic_DNA"/>
</dbReference>
<dbReference type="GO" id="GO:0006813">
    <property type="term" value="P:potassium ion transport"/>
    <property type="evidence" value="ECO:0007669"/>
    <property type="project" value="InterPro"/>
</dbReference>